<evidence type="ECO:0000313" key="10">
    <source>
        <dbReference type="EMBL" id="GAA5162253.1"/>
    </source>
</evidence>
<evidence type="ECO:0000259" key="8">
    <source>
        <dbReference type="Pfam" id="PF02687"/>
    </source>
</evidence>
<comment type="similarity">
    <text evidence="6">Belongs to the ABC-4 integral membrane protein family.</text>
</comment>
<dbReference type="Pfam" id="PF02687">
    <property type="entry name" value="FtsX"/>
    <property type="match status" value="1"/>
</dbReference>
<feature type="transmembrane region" description="Helical" evidence="7">
    <location>
        <begin position="314"/>
        <end position="335"/>
    </location>
</feature>
<evidence type="ECO:0000256" key="5">
    <source>
        <dbReference type="ARBA" id="ARBA00023136"/>
    </source>
</evidence>
<comment type="caution">
    <text evidence="10">The sequence shown here is derived from an EMBL/GenBank/DDBJ whole genome shotgun (WGS) entry which is preliminary data.</text>
</comment>
<keyword evidence="2" id="KW-1003">Cell membrane</keyword>
<evidence type="ECO:0000256" key="7">
    <source>
        <dbReference type="SAM" id="Phobius"/>
    </source>
</evidence>
<dbReference type="EMBL" id="BAABJP010000026">
    <property type="protein sequence ID" value="GAA5162253.1"/>
    <property type="molecule type" value="Genomic_DNA"/>
</dbReference>
<gene>
    <name evidence="10" type="ORF">GCM10023321_47580</name>
</gene>
<evidence type="ECO:0000256" key="2">
    <source>
        <dbReference type="ARBA" id="ARBA00022475"/>
    </source>
</evidence>
<keyword evidence="11" id="KW-1185">Reference proteome</keyword>
<keyword evidence="4 7" id="KW-1133">Transmembrane helix</keyword>
<evidence type="ECO:0000313" key="11">
    <source>
        <dbReference type="Proteomes" id="UP001428817"/>
    </source>
</evidence>
<feature type="transmembrane region" description="Helical" evidence="7">
    <location>
        <begin position="355"/>
        <end position="375"/>
    </location>
</feature>
<dbReference type="InterPro" id="IPR025857">
    <property type="entry name" value="MacB_PCD"/>
</dbReference>
<protein>
    <submittedName>
        <fullName evidence="10">ABC transporter permease</fullName>
    </submittedName>
</protein>
<comment type="subcellular location">
    <subcellularLocation>
        <location evidence="1">Cell membrane</location>
        <topology evidence="1">Multi-pass membrane protein</topology>
    </subcellularLocation>
</comment>
<dbReference type="Proteomes" id="UP001428817">
    <property type="component" value="Unassembled WGS sequence"/>
</dbReference>
<feature type="domain" description="MacB-like periplasmic core" evidence="9">
    <location>
        <begin position="3"/>
        <end position="222"/>
    </location>
</feature>
<dbReference type="PANTHER" id="PTHR30572">
    <property type="entry name" value="MEMBRANE COMPONENT OF TRANSPORTER-RELATED"/>
    <property type="match status" value="1"/>
</dbReference>
<evidence type="ECO:0000256" key="4">
    <source>
        <dbReference type="ARBA" id="ARBA00022989"/>
    </source>
</evidence>
<accession>A0ABP9QHY4</accession>
<dbReference type="Pfam" id="PF12704">
    <property type="entry name" value="MacB_PCD"/>
    <property type="match status" value="1"/>
</dbReference>
<sequence>MRSALTTLGIIIGIAAVIIGVALGNGVKAWFDELVAPLMTQITVTSSAGHMAGAVQVRDLDDADVAALRDSARGPDIASVTPLVSGGVVLRAGTGQRRVTVLGSTDDYVTVTDRKLWAGRHVVRERLGGGVSSREIVLGPTPVRELFHNDPFAALGRQVRLDRTTFVVVGVLTTNGQQDDIALMPIRTARTYLFGNDTTVNQVIVKATSAATVPAATEQITAILDARHHIIDPGRRDFELISLQRLIEQRQQFLDALQAFIGVIAAISLLVGGIGVANIMLVSVTERTREIGLRKAVGASRAAVVRQFLIESSVLANVGGVAGVLFGLLVCRVAAVVIPRSTDVFPAPVISVDSVLLSFGISVAIGIVAGLYPAVRAARMPVVEALRYE</sequence>
<evidence type="ECO:0000259" key="9">
    <source>
        <dbReference type="Pfam" id="PF12704"/>
    </source>
</evidence>
<evidence type="ECO:0000256" key="6">
    <source>
        <dbReference type="ARBA" id="ARBA00038076"/>
    </source>
</evidence>
<dbReference type="PANTHER" id="PTHR30572:SF4">
    <property type="entry name" value="ABC TRANSPORTER PERMEASE YTRF"/>
    <property type="match status" value="1"/>
</dbReference>
<keyword evidence="5 7" id="KW-0472">Membrane</keyword>
<dbReference type="InterPro" id="IPR003838">
    <property type="entry name" value="ABC3_permease_C"/>
</dbReference>
<name>A0ABP9QHY4_9PSEU</name>
<keyword evidence="3 7" id="KW-0812">Transmembrane</keyword>
<feature type="transmembrane region" description="Helical" evidence="7">
    <location>
        <begin position="259"/>
        <end position="284"/>
    </location>
</feature>
<proteinExistence type="inferred from homology"/>
<evidence type="ECO:0000256" key="3">
    <source>
        <dbReference type="ARBA" id="ARBA00022692"/>
    </source>
</evidence>
<organism evidence="10 11">
    <name type="scientific">Pseudonocardia eucalypti</name>
    <dbReference type="NCBI Taxonomy" id="648755"/>
    <lineage>
        <taxon>Bacteria</taxon>
        <taxon>Bacillati</taxon>
        <taxon>Actinomycetota</taxon>
        <taxon>Actinomycetes</taxon>
        <taxon>Pseudonocardiales</taxon>
        <taxon>Pseudonocardiaceae</taxon>
        <taxon>Pseudonocardia</taxon>
    </lineage>
</organism>
<feature type="domain" description="ABC3 transporter permease C-terminal" evidence="8">
    <location>
        <begin position="263"/>
        <end position="381"/>
    </location>
</feature>
<dbReference type="InterPro" id="IPR050250">
    <property type="entry name" value="Macrolide_Exporter_MacB"/>
</dbReference>
<reference evidence="11" key="1">
    <citation type="journal article" date="2019" name="Int. J. Syst. Evol. Microbiol.">
        <title>The Global Catalogue of Microorganisms (GCM) 10K type strain sequencing project: providing services to taxonomists for standard genome sequencing and annotation.</title>
        <authorList>
            <consortium name="The Broad Institute Genomics Platform"/>
            <consortium name="The Broad Institute Genome Sequencing Center for Infectious Disease"/>
            <person name="Wu L."/>
            <person name="Ma J."/>
        </authorList>
    </citation>
    <scope>NUCLEOTIDE SEQUENCE [LARGE SCALE GENOMIC DNA]</scope>
    <source>
        <strain evidence="11">JCM 18303</strain>
    </source>
</reference>
<evidence type="ECO:0000256" key="1">
    <source>
        <dbReference type="ARBA" id="ARBA00004651"/>
    </source>
</evidence>